<sequence length="149" mass="15476">MATTSGSPGQLAGLGSRIVAFLIDSILTGIVGGIIVFPLFFLIGVGGETGPAGAGLLLIVQLLIPLVVFAYFIVMEGMYGYTVGKKLMSIRVVGENGSKIGFGESAIRNILRVVDALPTLYLVGIALIAINDDEQRLGDMAASTYVVKG</sequence>
<dbReference type="AlphaFoldDB" id="A0A8J7YJX1"/>
<dbReference type="InterPro" id="IPR010432">
    <property type="entry name" value="RDD"/>
</dbReference>
<feature type="transmembrane region" description="Helical" evidence="6">
    <location>
        <begin position="55"/>
        <end position="81"/>
    </location>
</feature>
<dbReference type="RefSeq" id="WP_220586809.1">
    <property type="nucleotide sequence ID" value="NZ_RKLQ01000001.1"/>
</dbReference>
<evidence type="ECO:0000313" key="9">
    <source>
        <dbReference type="Proteomes" id="UP000783863"/>
    </source>
</evidence>
<dbReference type="Proteomes" id="UP000783863">
    <property type="component" value="Unassembled WGS sequence"/>
</dbReference>
<dbReference type="InterPro" id="IPR051791">
    <property type="entry name" value="Pra-immunoreactive"/>
</dbReference>
<proteinExistence type="predicted"/>
<feature type="domain" description="RDD" evidence="7">
    <location>
        <begin position="11"/>
        <end position="142"/>
    </location>
</feature>
<evidence type="ECO:0000256" key="2">
    <source>
        <dbReference type="ARBA" id="ARBA00022475"/>
    </source>
</evidence>
<evidence type="ECO:0000259" key="7">
    <source>
        <dbReference type="Pfam" id="PF06271"/>
    </source>
</evidence>
<accession>A0A8J7YJX1</accession>
<evidence type="ECO:0000256" key="6">
    <source>
        <dbReference type="SAM" id="Phobius"/>
    </source>
</evidence>
<dbReference type="GO" id="GO:0005886">
    <property type="term" value="C:plasma membrane"/>
    <property type="evidence" value="ECO:0007669"/>
    <property type="project" value="UniProtKB-SubCell"/>
</dbReference>
<keyword evidence="9" id="KW-1185">Reference proteome</keyword>
<keyword evidence="3 6" id="KW-0812">Transmembrane</keyword>
<dbReference type="Pfam" id="PF06271">
    <property type="entry name" value="RDD"/>
    <property type="match status" value="1"/>
</dbReference>
<gene>
    <name evidence="8" type="ORF">EGD98_02680</name>
</gene>
<name>A0A8J7YJX1_9EURY</name>
<organism evidence="8 9">
    <name type="scientific">Haloarcula salinisoli</name>
    <dbReference type="NCBI Taxonomy" id="2487746"/>
    <lineage>
        <taxon>Archaea</taxon>
        <taxon>Methanobacteriati</taxon>
        <taxon>Methanobacteriota</taxon>
        <taxon>Stenosarchaea group</taxon>
        <taxon>Halobacteria</taxon>
        <taxon>Halobacteriales</taxon>
        <taxon>Haloarculaceae</taxon>
        <taxon>Haloarcula</taxon>
    </lineage>
</organism>
<keyword evidence="4 6" id="KW-1133">Transmembrane helix</keyword>
<protein>
    <submittedName>
        <fullName evidence="8">RDD family protein</fullName>
    </submittedName>
</protein>
<comment type="caution">
    <text evidence="8">The sequence shown here is derived from an EMBL/GenBank/DDBJ whole genome shotgun (WGS) entry which is preliminary data.</text>
</comment>
<reference evidence="8" key="1">
    <citation type="submission" date="2021-06" db="EMBL/GenBank/DDBJ databases">
        <title>Halomicroarcula sp. F24A a new haloarchaeum isolated from saline soil.</title>
        <authorList>
            <person name="Duran-Viseras A."/>
            <person name="Sanchez-Porro C."/>
            <person name="Ventosa A."/>
        </authorList>
    </citation>
    <scope>NUCLEOTIDE SEQUENCE</scope>
    <source>
        <strain evidence="8">F24A</strain>
    </source>
</reference>
<dbReference type="EMBL" id="RKLQ01000001">
    <property type="protein sequence ID" value="MBX0302573.1"/>
    <property type="molecule type" value="Genomic_DNA"/>
</dbReference>
<evidence type="ECO:0000313" key="8">
    <source>
        <dbReference type="EMBL" id="MBX0302573.1"/>
    </source>
</evidence>
<feature type="transmembrane region" description="Helical" evidence="6">
    <location>
        <begin position="21"/>
        <end position="43"/>
    </location>
</feature>
<evidence type="ECO:0000256" key="1">
    <source>
        <dbReference type="ARBA" id="ARBA00004651"/>
    </source>
</evidence>
<comment type="subcellular location">
    <subcellularLocation>
        <location evidence="1">Cell membrane</location>
        <topology evidence="1">Multi-pass membrane protein</topology>
    </subcellularLocation>
</comment>
<evidence type="ECO:0000256" key="3">
    <source>
        <dbReference type="ARBA" id="ARBA00022692"/>
    </source>
</evidence>
<keyword evidence="2" id="KW-1003">Cell membrane</keyword>
<evidence type="ECO:0000256" key="4">
    <source>
        <dbReference type="ARBA" id="ARBA00022989"/>
    </source>
</evidence>
<dbReference type="PANTHER" id="PTHR36115">
    <property type="entry name" value="PROLINE-RICH ANTIGEN HOMOLOG-RELATED"/>
    <property type="match status" value="1"/>
</dbReference>
<keyword evidence="5 6" id="KW-0472">Membrane</keyword>
<dbReference type="PANTHER" id="PTHR36115:SF4">
    <property type="entry name" value="MEMBRANE PROTEIN"/>
    <property type="match status" value="1"/>
</dbReference>
<evidence type="ECO:0000256" key="5">
    <source>
        <dbReference type="ARBA" id="ARBA00023136"/>
    </source>
</evidence>